<dbReference type="GO" id="GO:0006935">
    <property type="term" value="P:chemotaxis"/>
    <property type="evidence" value="ECO:0007669"/>
    <property type="project" value="InterPro"/>
</dbReference>
<accession>A0A150MMD8</accession>
<reference evidence="1 2" key="1">
    <citation type="submission" date="2016-01" db="EMBL/GenBank/DDBJ databases">
        <title>Draft Genome Sequences of Seven Thermophilic Sporeformers Isolated from Foods.</title>
        <authorList>
            <person name="Berendsen E.M."/>
            <person name="Wells-Bennik M.H."/>
            <person name="Krawcyk A.O."/>
            <person name="De Jong A."/>
            <person name="Holsappel S."/>
            <person name="Eijlander R.T."/>
            <person name="Kuipers O.P."/>
        </authorList>
    </citation>
    <scope>NUCLEOTIDE SEQUENCE [LARGE SCALE GENOMIC DNA]</scope>
    <source>
        <strain evidence="1 2">B4110</strain>
    </source>
</reference>
<dbReference type="PATRIC" id="fig|153151.4.peg.871"/>
<dbReference type="PANTHER" id="PTHR22617:SF23">
    <property type="entry name" value="CHEMOTAXIS PROTEIN CHEW"/>
    <property type="match status" value="1"/>
</dbReference>
<evidence type="ECO:0000313" key="1">
    <source>
        <dbReference type="EMBL" id="KYD25653.1"/>
    </source>
</evidence>
<dbReference type="SUPFAM" id="SSF50341">
    <property type="entry name" value="CheW-like"/>
    <property type="match status" value="1"/>
</dbReference>
<dbReference type="RefSeq" id="WP_015864409.1">
    <property type="nucleotide sequence ID" value="NZ_CP070511.1"/>
</dbReference>
<dbReference type="GO" id="GO:0005829">
    <property type="term" value="C:cytosol"/>
    <property type="evidence" value="ECO:0007669"/>
    <property type="project" value="TreeGrafter"/>
</dbReference>
<evidence type="ECO:0000313" key="2">
    <source>
        <dbReference type="Proteomes" id="UP000075324"/>
    </source>
</evidence>
<dbReference type="Gene3D" id="2.30.30.40">
    <property type="entry name" value="SH3 Domains"/>
    <property type="match status" value="1"/>
</dbReference>
<dbReference type="AlphaFoldDB" id="A0A150MMD8"/>
<dbReference type="SMART" id="SM00260">
    <property type="entry name" value="CheW"/>
    <property type="match status" value="1"/>
</dbReference>
<dbReference type="InterPro" id="IPR036061">
    <property type="entry name" value="CheW-like_dom_sf"/>
</dbReference>
<dbReference type="InterPro" id="IPR002545">
    <property type="entry name" value="CheW-lke_dom"/>
</dbReference>
<dbReference type="PANTHER" id="PTHR22617">
    <property type="entry name" value="CHEMOTAXIS SENSOR HISTIDINE KINASE-RELATED"/>
    <property type="match status" value="1"/>
</dbReference>
<proteinExistence type="predicted"/>
<dbReference type="GO" id="GO:0007165">
    <property type="term" value="P:signal transduction"/>
    <property type="evidence" value="ECO:0007669"/>
    <property type="project" value="InterPro"/>
</dbReference>
<name>A0A150MMD8_9BACL</name>
<dbReference type="Gene3D" id="2.40.50.180">
    <property type="entry name" value="CheA-289, Domain 4"/>
    <property type="match status" value="1"/>
</dbReference>
<gene>
    <name evidence="1" type="ORF">B4110_2474</name>
</gene>
<dbReference type="GeneID" id="94899489"/>
<dbReference type="InterPro" id="IPR039315">
    <property type="entry name" value="CheW"/>
</dbReference>
<sequence>MKKFVVFQLEREQYAIPVELVISIEKMMAPTIVPQMPDYMVGVIRIRGELVPVLDTRKLLYGRPFEETGRTRLVVTKAEDISVAFIVDEAKEILDIPEEAVKQVNMLAYEQTPYLVGIASLPERLITLIDPNRLFAHLEGTKAIKEHIYSAAFSLETERV</sequence>
<dbReference type="Proteomes" id="UP000075324">
    <property type="component" value="Unassembled WGS sequence"/>
</dbReference>
<dbReference type="PROSITE" id="PS50851">
    <property type="entry name" value="CHEW"/>
    <property type="match status" value="1"/>
</dbReference>
<comment type="caution">
    <text evidence="1">The sequence shown here is derived from an EMBL/GenBank/DDBJ whole genome shotgun (WGS) entry which is preliminary data.</text>
</comment>
<protein>
    <submittedName>
        <fullName evidence="1">Uncharacterized protein</fullName>
    </submittedName>
</protein>
<organism evidence="1 2">
    <name type="scientific">Parageobacillus toebii</name>
    <dbReference type="NCBI Taxonomy" id="153151"/>
    <lineage>
        <taxon>Bacteria</taxon>
        <taxon>Bacillati</taxon>
        <taxon>Bacillota</taxon>
        <taxon>Bacilli</taxon>
        <taxon>Bacillales</taxon>
        <taxon>Anoxybacillaceae</taxon>
        <taxon>Parageobacillus</taxon>
    </lineage>
</organism>
<dbReference type="EMBL" id="LQYW01000132">
    <property type="protein sequence ID" value="KYD25653.1"/>
    <property type="molecule type" value="Genomic_DNA"/>
</dbReference>
<dbReference type="Pfam" id="PF01584">
    <property type="entry name" value="CheW"/>
    <property type="match status" value="1"/>
</dbReference>